<name>A0A2P4UGG2_9ACTN</name>
<dbReference type="EMBL" id="MTBP01000002">
    <property type="protein sequence ID" value="POM24096.1"/>
    <property type="molecule type" value="Genomic_DNA"/>
</dbReference>
<organism evidence="1 2">
    <name type="scientific">Actinomadura rubteroloni</name>
    <dbReference type="NCBI Taxonomy" id="1926885"/>
    <lineage>
        <taxon>Bacteria</taxon>
        <taxon>Bacillati</taxon>
        <taxon>Actinomycetota</taxon>
        <taxon>Actinomycetes</taxon>
        <taxon>Streptosporangiales</taxon>
        <taxon>Thermomonosporaceae</taxon>
        <taxon>Actinomadura</taxon>
    </lineage>
</organism>
<keyword evidence="2" id="KW-1185">Reference proteome</keyword>
<dbReference type="AlphaFoldDB" id="A0A2P4UGG2"/>
<gene>
    <name evidence="1" type="ORF">BTM25_27230</name>
</gene>
<comment type="caution">
    <text evidence="1">The sequence shown here is derived from an EMBL/GenBank/DDBJ whole genome shotgun (WGS) entry which is preliminary data.</text>
</comment>
<sequence length="143" mass="15591">MTESTEVPVAAVFPDIEAAVGGYLAARPELAGVPVEPARPAAFDGTTSLVVLIRDGGGYREDEVLDEGWLRIETYGPSVTAAHTVMRTVRALLPGLTRTPFSGFTVADVSEDEGLRGLRRLTDRNHPEFTRYCLNVRLLIHLQ</sequence>
<reference evidence="1 2" key="1">
    <citation type="journal article" date="2017" name="Chemistry">
        <title>Isolation, Biosynthesis and Chemical Modifications of Rubterolones A-F: Rare Tropolone Alkaloids from Actinomadura sp. 5-2.</title>
        <authorList>
            <person name="Guo H."/>
            <person name="Benndorf R."/>
            <person name="Leichnitz D."/>
            <person name="Klassen J.L."/>
            <person name="Vollmers J."/>
            <person name="Gorls H."/>
            <person name="Steinacker M."/>
            <person name="Weigel C."/>
            <person name="Dahse H.M."/>
            <person name="Kaster A.K."/>
            <person name="de Beer Z.W."/>
            <person name="Poulsen M."/>
            <person name="Beemelmanns C."/>
        </authorList>
    </citation>
    <scope>NUCLEOTIDE SEQUENCE [LARGE SCALE GENOMIC DNA]</scope>
    <source>
        <strain evidence="1 2">5-2</strain>
    </source>
</reference>
<evidence type="ECO:0000313" key="2">
    <source>
        <dbReference type="Proteomes" id="UP000242367"/>
    </source>
</evidence>
<proteinExistence type="predicted"/>
<dbReference type="Proteomes" id="UP000242367">
    <property type="component" value="Unassembled WGS sequence"/>
</dbReference>
<evidence type="ECO:0000313" key="1">
    <source>
        <dbReference type="EMBL" id="POM24096.1"/>
    </source>
</evidence>
<evidence type="ECO:0008006" key="3">
    <source>
        <dbReference type="Google" id="ProtNLM"/>
    </source>
</evidence>
<dbReference type="RefSeq" id="WP_103563259.1">
    <property type="nucleotide sequence ID" value="NZ_MTBP01000002.1"/>
</dbReference>
<protein>
    <recommendedName>
        <fullName evidence="3">DUF3168 domain-containing protein</fullName>
    </recommendedName>
</protein>
<accession>A0A2P4UGG2</accession>